<reference evidence="3 4" key="1">
    <citation type="submission" date="2020-08" db="EMBL/GenBank/DDBJ databases">
        <title>Genomic Encyclopedia of Type Strains, Phase IV (KMG-IV): sequencing the most valuable type-strain genomes for metagenomic binning, comparative biology and taxonomic classification.</title>
        <authorList>
            <person name="Goeker M."/>
        </authorList>
    </citation>
    <scope>NUCLEOTIDE SEQUENCE [LARGE SCALE GENOMIC DNA]</scope>
    <source>
        <strain evidence="3 4">DSM 102850</strain>
    </source>
</reference>
<dbReference type="InterPro" id="IPR004360">
    <property type="entry name" value="Glyas_Fos-R_dOase_dom"/>
</dbReference>
<dbReference type="Proteomes" id="UP000563524">
    <property type="component" value="Unassembled WGS sequence"/>
</dbReference>
<dbReference type="Pfam" id="PF00903">
    <property type="entry name" value="Glyoxalase"/>
    <property type="match status" value="1"/>
</dbReference>
<dbReference type="Gene3D" id="3.10.180.10">
    <property type="entry name" value="2,3-Dihydroxybiphenyl 1,2-Dioxygenase, domain 1"/>
    <property type="match status" value="1"/>
</dbReference>
<keyword evidence="4" id="KW-1185">Reference proteome</keyword>
<dbReference type="SUPFAM" id="SSF54593">
    <property type="entry name" value="Glyoxalase/Bleomycin resistance protein/Dihydroxybiphenyl dioxygenase"/>
    <property type="match status" value="1"/>
</dbReference>
<keyword evidence="3" id="KW-0223">Dioxygenase</keyword>
<accession>A0A840I2A5</accession>
<evidence type="ECO:0000313" key="3">
    <source>
        <dbReference type="EMBL" id="MBB4658465.1"/>
    </source>
</evidence>
<dbReference type="InterPro" id="IPR029068">
    <property type="entry name" value="Glyas_Bleomycin-R_OHBP_Dase"/>
</dbReference>
<dbReference type="InterPro" id="IPR051785">
    <property type="entry name" value="MMCE/EMCE_epimerase"/>
</dbReference>
<feature type="domain" description="VOC" evidence="2">
    <location>
        <begin position="7"/>
        <end position="153"/>
    </location>
</feature>
<comment type="caution">
    <text evidence="3">The sequence shown here is derived from an EMBL/GenBank/DDBJ whole genome shotgun (WGS) entry which is preliminary data.</text>
</comment>
<organism evidence="3 4">
    <name type="scientific">Parvularcula dongshanensis</name>
    <dbReference type="NCBI Taxonomy" id="1173995"/>
    <lineage>
        <taxon>Bacteria</taxon>
        <taxon>Pseudomonadati</taxon>
        <taxon>Pseudomonadota</taxon>
        <taxon>Alphaproteobacteria</taxon>
        <taxon>Parvularculales</taxon>
        <taxon>Parvularculaceae</taxon>
        <taxon>Parvularcula</taxon>
    </lineage>
</organism>
<keyword evidence="3" id="KW-0456">Lyase</keyword>
<dbReference type="PANTHER" id="PTHR43048">
    <property type="entry name" value="METHYLMALONYL-COA EPIMERASE"/>
    <property type="match status" value="1"/>
</dbReference>
<sequence length="171" mass="18544">MAITLSRIHHVGIIVQDLDRTVAFYNALLGTEPSIRTEVGNSAGLAQQMQVGQAAGDADAKIAFYDVDNTSLEFIEVVRPQQDLHQQPVAQPGAKHLCFQVDDAEEAFAALRAAGHEFHAPVVHFDENQPDLKGVNWAYFEDPDGNVLEIMEDPNKKGVKGAAQKVGLAKG</sequence>
<dbReference type="GO" id="GO:0051213">
    <property type="term" value="F:dioxygenase activity"/>
    <property type="evidence" value="ECO:0007669"/>
    <property type="project" value="UniProtKB-KW"/>
</dbReference>
<name>A0A840I2A5_9PROT</name>
<dbReference type="GO" id="GO:0004493">
    <property type="term" value="F:methylmalonyl-CoA epimerase activity"/>
    <property type="evidence" value="ECO:0007669"/>
    <property type="project" value="TreeGrafter"/>
</dbReference>
<gene>
    <name evidence="3" type="ORF">GGQ59_000965</name>
</gene>
<dbReference type="PANTHER" id="PTHR43048:SF3">
    <property type="entry name" value="METHYLMALONYL-COA EPIMERASE, MITOCHONDRIAL"/>
    <property type="match status" value="1"/>
</dbReference>
<dbReference type="EMBL" id="JACHOB010000001">
    <property type="protein sequence ID" value="MBB4658465.1"/>
    <property type="molecule type" value="Genomic_DNA"/>
</dbReference>
<dbReference type="AlphaFoldDB" id="A0A840I2A5"/>
<keyword evidence="1" id="KW-0479">Metal-binding</keyword>
<dbReference type="PROSITE" id="PS51819">
    <property type="entry name" value="VOC"/>
    <property type="match status" value="1"/>
</dbReference>
<evidence type="ECO:0000259" key="2">
    <source>
        <dbReference type="PROSITE" id="PS51819"/>
    </source>
</evidence>
<dbReference type="GO" id="GO:0016829">
    <property type="term" value="F:lyase activity"/>
    <property type="evidence" value="ECO:0007669"/>
    <property type="project" value="UniProtKB-KW"/>
</dbReference>
<dbReference type="GO" id="GO:0046872">
    <property type="term" value="F:metal ion binding"/>
    <property type="evidence" value="ECO:0007669"/>
    <property type="project" value="UniProtKB-KW"/>
</dbReference>
<evidence type="ECO:0000256" key="1">
    <source>
        <dbReference type="ARBA" id="ARBA00022723"/>
    </source>
</evidence>
<dbReference type="GO" id="GO:0046491">
    <property type="term" value="P:L-methylmalonyl-CoA metabolic process"/>
    <property type="evidence" value="ECO:0007669"/>
    <property type="project" value="TreeGrafter"/>
</dbReference>
<evidence type="ECO:0000313" key="4">
    <source>
        <dbReference type="Proteomes" id="UP000563524"/>
    </source>
</evidence>
<proteinExistence type="predicted"/>
<dbReference type="RefSeq" id="WP_183816312.1">
    <property type="nucleotide sequence ID" value="NZ_JACHOB010000001.1"/>
</dbReference>
<keyword evidence="3" id="KW-0560">Oxidoreductase</keyword>
<dbReference type="InterPro" id="IPR037523">
    <property type="entry name" value="VOC_core"/>
</dbReference>
<protein>
    <submittedName>
        <fullName evidence="3">Catechol 2,3-dioxygenase-like lactoylglutathione lyase family enzyme</fullName>
    </submittedName>
</protein>